<evidence type="ECO:0000256" key="2">
    <source>
        <dbReference type="ARBA" id="ARBA00035112"/>
    </source>
</evidence>
<feature type="transmembrane region" description="Helical" evidence="3">
    <location>
        <begin position="31"/>
        <end position="52"/>
    </location>
</feature>
<dbReference type="Proteomes" id="UP001562357">
    <property type="component" value="Unassembled WGS sequence"/>
</dbReference>
<evidence type="ECO:0000313" key="5">
    <source>
        <dbReference type="Proteomes" id="UP001562357"/>
    </source>
</evidence>
<dbReference type="EMBL" id="BAAFGZ010000310">
    <property type="protein sequence ID" value="GAB0137727.1"/>
    <property type="molecule type" value="Genomic_DNA"/>
</dbReference>
<evidence type="ECO:0000256" key="1">
    <source>
        <dbReference type="ARBA" id="ARBA00004685"/>
    </source>
</evidence>
<keyword evidence="3" id="KW-0812">Transmembrane</keyword>
<protein>
    <recommendedName>
        <fullName evidence="6">Tat pathway signal sequence</fullName>
    </recommendedName>
</protein>
<comment type="similarity">
    <text evidence="2">Belongs to the ustYa family.</text>
</comment>
<comment type="caution">
    <text evidence="4">The sequence shown here is derived from an EMBL/GenBank/DDBJ whole genome shotgun (WGS) entry which is preliminary data.</text>
</comment>
<reference evidence="5" key="1">
    <citation type="submission" date="2024-06" db="EMBL/GenBank/DDBJ databases">
        <title>Draft Genome Sequences of Epichloe bromicola Strains Isolated from Elymus ciliaris.</title>
        <authorList>
            <consortium name="Epichloe bromicola genome sequencing consortium"/>
            <person name="Miura A."/>
            <person name="Imano S."/>
            <person name="Ashida A."/>
            <person name="Sato I."/>
            <person name="Chiba S."/>
            <person name="Tanaka A."/>
            <person name="Camagna M."/>
            <person name="Takemoto D."/>
        </authorList>
    </citation>
    <scope>NUCLEOTIDE SEQUENCE [LARGE SCALE GENOMIC DNA]</scope>
    <source>
        <strain evidence="5">DP</strain>
    </source>
</reference>
<evidence type="ECO:0000313" key="4">
    <source>
        <dbReference type="EMBL" id="GAB0137727.1"/>
    </source>
</evidence>
<dbReference type="PANTHER" id="PTHR33365">
    <property type="entry name" value="YALI0B05434P"/>
    <property type="match status" value="1"/>
</dbReference>
<dbReference type="InterPro" id="IPR021765">
    <property type="entry name" value="UstYa-like"/>
</dbReference>
<keyword evidence="3" id="KW-0472">Membrane</keyword>
<dbReference type="Pfam" id="PF11807">
    <property type="entry name" value="UstYa"/>
    <property type="match status" value="1"/>
</dbReference>
<dbReference type="PANTHER" id="PTHR33365:SF4">
    <property type="entry name" value="CYCLOCHLOROTINE BIOSYNTHESIS PROTEIN O"/>
    <property type="match status" value="1"/>
</dbReference>
<proteinExistence type="inferred from homology"/>
<sequence>MQDEEHVAFLPGETDQAARYAQMQKKRASELWKYSTAILGVLLLVSLYASYWTRFSPSYRTGFDTDLATSAIRLKKVQFSGGIVVNDSSQFELVLDTEGARYTGHPTPELDAAWDHIVGQYIALTKSEAEKIAGHVSEDHGSFFAVTHVRHSLHCINYLRKVVYDKWYPTIRHENRPNVPSFWQHADHCIEILRQTIQCQSDLTPVPHVWSEGKQMYLADTSLEHTCRDHEALMEWQSKRGAVLTSEKRTGRL</sequence>
<accession>A0ABQ0CW90</accession>
<keyword evidence="5" id="KW-1185">Reference proteome</keyword>
<name>A0ABQ0CW90_9HYPO</name>
<comment type="pathway">
    <text evidence="1">Mycotoxin biosynthesis.</text>
</comment>
<evidence type="ECO:0008006" key="6">
    <source>
        <dbReference type="Google" id="ProtNLM"/>
    </source>
</evidence>
<evidence type="ECO:0000256" key="3">
    <source>
        <dbReference type="SAM" id="Phobius"/>
    </source>
</evidence>
<keyword evidence="3" id="KW-1133">Transmembrane helix</keyword>
<organism evidence="4 5">
    <name type="scientific">Epichloe bromicola</name>
    <dbReference type="NCBI Taxonomy" id="79588"/>
    <lineage>
        <taxon>Eukaryota</taxon>
        <taxon>Fungi</taxon>
        <taxon>Dikarya</taxon>
        <taxon>Ascomycota</taxon>
        <taxon>Pezizomycotina</taxon>
        <taxon>Sordariomycetes</taxon>
        <taxon>Hypocreomycetidae</taxon>
        <taxon>Hypocreales</taxon>
        <taxon>Clavicipitaceae</taxon>
        <taxon>Epichloe</taxon>
    </lineage>
</organism>
<gene>
    <name evidence="4" type="primary">g5982</name>
    <name evidence="4" type="ORF">EsDP_00005982</name>
</gene>